<dbReference type="PANTHER" id="PTHR12378:SF48">
    <property type="entry name" value="PUTATIVE THIOL PEPTIDASE FAMILY PROTEIN-RELATED"/>
    <property type="match status" value="1"/>
</dbReference>
<dbReference type="EMBL" id="JAGFBR010000004">
    <property type="protein sequence ID" value="KAH0468514.1"/>
    <property type="molecule type" value="Genomic_DNA"/>
</dbReference>
<keyword evidence="4" id="KW-0472">Membrane</keyword>
<dbReference type="InterPro" id="IPR042266">
    <property type="entry name" value="PPPDE_sf"/>
</dbReference>
<dbReference type="Proteomes" id="UP000775213">
    <property type="component" value="Unassembled WGS sequence"/>
</dbReference>
<evidence type="ECO:0000256" key="4">
    <source>
        <dbReference type="SAM" id="Phobius"/>
    </source>
</evidence>
<evidence type="ECO:0000313" key="7">
    <source>
        <dbReference type="Proteomes" id="UP000775213"/>
    </source>
</evidence>
<protein>
    <recommendedName>
        <fullName evidence="5">PPPDE domain-containing protein</fullName>
    </recommendedName>
</protein>
<organism evidence="6 7">
    <name type="scientific">Dendrobium chrysotoxum</name>
    <name type="common">Orchid</name>
    <dbReference type="NCBI Taxonomy" id="161865"/>
    <lineage>
        <taxon>Eukaryota</taxon>
        <taxon>Viridiplantae</taxon>
        <taxon>Streptophyta</taxon>
        <taxon>Embryophyta</taxon>
        <taxon>Tracheophyta</taxon>
        <taxon>Spermatophyta</taxon>
        <taxon>Magnoliopsida</taxon>
        <taxon>Liliopsida</taxon>
        <taxon>Asparagales</taxon>
        <taxon>Orchidaceae</taxon>
        <taxon>Epidendroideae</taxon>
        <taxon>Malaxideae</taxon>
        <taxon>Dendrobiinae</taxon>
        <taxon>Dendrobium</taxon>
    </lineage>
</organism>
<gene>
    <name evidence="6" type="ORF">IEQ34_003547</name>
</gene>
<feature type="transmembrane region" description="Helical" evidence="4">
    <location>
        <begin position="298"/>
        <end position="321"/>
    </location>
</feature>
<keyword evidence="7" id="KW-1185">Reference proteome</keyword>
<keyword evidence="4" id="KW-0812">Transmembrane</keyword>
<evidence type="ECO:0000256" key="1">
    <source>
        <dbReference type="ARBA" id="ARBA00008140"/>
    </source>
</evidence>
<reference evidence="6 7" key="1">
    <citation type="journal article" date="2021" name="Hortic Res">
        <title>Chromosome-scale assembly of the Dendrobium chrysotoxum genome enhances the understanding of orchid evolution.</title>
        <authorList>
            <person name="Zhang Y."/>
            <person name="Zhang G.Q."/>
            <person name="Zhang D."/>
            <person name="Liu X.D."/>
            <person name="Xu X.Y."/>
            <person name="Sun W.H."/>
            <person name="Yu X."/>
            <person name="Zhu X."/>
            <person name="Wang Z.W."/>
            <person name="Zhao X."/>
            <person name="Zhong W.Y."/>
            <person name="Chen H."/>
            <person name="Yin W.L."/>
            <person name="Huang T."/>
            <person name="Niu S.C."/>
            <person name="Liu Z.J."/>
        </authorList>
    </citation>
    <scope>NUCLEOTIDE SEQUENCE [LARGE SCALE GENOMIC DNA]</scope>
    <source>
        <strain evidence="6">Lindl</strain>
    </source>
</reference>
<keyword evidence="2" id="KW-0645">Protease</keyword>
<feature type="transmembrane region" description="Helical" evidence="4">
    <location>
        <begin position="369"/>
        <end position="385"/>
    </location>
</feature>
<keyword evidence="4" id="KW-1133">Transmembrane helix</keyword>
<keyword evidence="3" id="KW-0378">Hydrolase</keyword>
<dbReference type="InterPro" id="IPR008580">
    <property type="entry name" value="PPPDE_dom"/>
</dbReference>
<accession>A0AAV7HLD3</accession>
<dbReference type="GO" id="GO:0101005">
    <property type="term" value="F:deubiquitinase activity"/>
    <property type="evidence" value="ECO:0007669"/>
    <property type="project" value="TreeGrafter"/>
</dbReference>
<comment type="caution">
    <text evidence="6">The sequence shown here is derived from an EMBL/GenBank/DDBJ whole genome shotgun (WGS) entry which is preliminary data.</text>
</comment>
<dbReference type="Gene3D" id="3.90.1720.30">
    <property type="entry name" value="PPPDE domains"/>
    <property type="match status" value="1"/>
</dbReference>
<dbReference type="GO" id="GO:0016579">
    <property type="term" value="P:protein deubiquitination"/>
    <property type="evidence" value="ECO:0007669"/>
    <property type="project" value="TreeGrafter"/>
</dbReference>
<dbReference type="AlphaFoldDB" id="A0AAV7HLD3"/>
<dbReference type="PANTHER" id="PTHR12378">
    <property type="entry name" value="DESUMOYLATING ISOPEPTIDASE"/>
    <property type="match status" value="1"/>
</dbReference>
<sequence>MWKIGDLDSASQCIQVRLLLSGAGRSNGGLASGGKWFSFIVRWFSFTVKWYSGPSGSKNGWSSLMSFRVGRKSAVRFSLFPKVRSAGQTSGNAPVYLNVYDLTPLNGYVYWAGLGIFHSGVEVYGVEYAFGAHDYATSGVFEVEPKQCPGFRFRKSIFMGTTCLDPIQVREFMEHHSANYNGDTYHLIIKNCNHFCKDVCYKLTGNSIPKWVNRLARIGSLCNCLLPEAMKVSTIRHDPDSTYEEKTRLKSSFGCLSSISLRQRQLSSSSLLLPSPLKGCLTPWELRKSASNRLKNRAYLLILVTIFFHHPSFNLVSIFNWRLVYFSFLDRLGSFSFKCRVEVEQENKGSFMAFQYGGDGNITNDQFKLYIYIYIYIYVLHYNFFKLTLK</sequence>
<evidence type="ECO:0000256" key="3">
    <source>
        <dbReference type="ARBA" id="ARBA00022801"/>
    </source>
</evidence>
<name>A0AAV7HLD3_DENCH</name>
<evidence type="ECO:0000259" key="5">
    <source>
        <dbReference type="PROSITE" id="PS51858"/>
    </source>
</evidence>
<comment type="similarity">
    <text evidence="1">Belongs to the DeSI family.</text>
</comment>
<evidence type="ECO:0000256" key="2">
    <source>
        <dbReference type="ARBA" id="ARBA00022670"/>
    </source>
</evidence>
<dbReference type="GO" id="GO:0006508">
    <property type="term" value="P:proteolysis"/>
    <property type="evidence" value="ECO:0007669"/>
    <property type="project" value="UniProtKB-KW"/>
</dbReference>
<dbReference type="Pfam" id="PF05903">
    <property type="entry name" value="Peptidase_C97"/>
    <property type="match status" value="1"/>
</dbReference>
<dbReference type="SMART" id="SM01179">
    <property type="entry name" value="DUF862"/>
    <property type="match status" value="1"/>
</dbReference>
<feature type="domain" description="PPPDE" evidence="5">
    <location>
        <begin position="93"/>
        <end position="230"/>
    </location>
</feature>
<proteinExistence type="inferred from homology"/>
<dbReference type="PROSITE" id="PS51858">
    <property type="entry name" value="PPPDE"/>
    <property type="match status" value="1"/>
</dbReference>
<evidence type="ECO:0000313" key="6">
    <source>
        <dbReference type="EMBL" id="KAH0468514.1"/>
    </source>
</evidence>